<evidence type="ECO:0000313" key="1">
    <source>
        <dbReference type="EMBL" id="KAI0034266.1"/>
    </source>
</evidence>
<evidence type="ECO:0000313" key="2">
    <source>
        <dbReference type="Proteomes" id="UP000814128"/>
    </source>
</evidence>
<accession>A0ACB8QSB4</accession>
<gene>
    <name evidence="1" type="ORF">K488DRAFT_77314</name>
</gene>
<comment type="caution">
    <text evidence="1">The sequence shown here is derived from an EMBL/GenBank/DDBJ whole genome shotgun (WGS) entry which is preliminary data.</text>
</comment>
<reference evidence="1" key="1">
    <citation type="submission" date="2021-02" db="EMBL/GenBank/DDBJ databases">
        <authorList>
            <consortium name="DOE Joint Genome Institute"/>
            <person name="Ahrendt S."/>
            <person name="Looney B.P."/>
            <person name="Miyauchi S."/>
            <person name="Morin E."/>
            <person name="Drula E."/>
            <person name="Courty P.E."/>
            <person name="Chicoki N."/>
            <person name="Fauchery L."/>
            <person name="Kohler A."/>
            <person name="Kuo A."/>
            <person name="Labutti K."/>
            <person name="Pangilinan J."/>
            <person name="Lipzen A."/>
            <person name="Riley R."/>
            <person name="Andreopoulos W."/>
            <person name="He G."/>
            <person name="Johnson J."/>
            <person name="Barry K.W."/>
            <person name="Grigoriev I.V."/>
            <person name="Nagy L."/>
            <person name="Hibbett D."/>
            <person name="Henrissat B."/>
            <person name="Matheny P.B."/>
            <person name="Labbe J."/>
            <person name="Martin F."/>
        </authorList>
    </citation>
    <scope>NUCLEOTIDE SEQUENCE</scope>
    <source>
        <strain evidence="1">EC-137</strain>
    </source>
</reference>
<name>A0ACB8QSB4_9AGAM</name>
<organism evidence="1 2">
    <name type="scientific">Vararia minispora EC-137</name>
    <dbReference type="NCBI Taxonomy" id="1314806"/>
    <lineage>
        <taxon>Eukaryota</taxon>
        <taxon>Fungi</taxon>
        <taxon>Dikarya</taxon>
        <taxon>Basidiomycota</taxon>
        <taxon>Agaricomycotina</taxon>
        <taxon>Agaricomycetes</taxon>
        <taxon>Russulales</taxon>
        <taxon>Lachnocladiaceae</taxon>
        <taxon>Vararia</taxon>
    </lineage>
</organism>
<sequence length="300" mass="32555">MSRLQAGGGKITARLHGAKVVFPELAYTYPLKLLSPRIEDDSVAIVYTLSYGGGLVGGDRISLSVDVGPGVKLLLLSQGSTKVFKTRPGTRRAVHHTQSDSPETRQRLHARVSAGGALFLLPDPVTCFASASYAQIQTLELERGASAVLLDWYTSGRRARGEEWAFVRYRSVNEIWVDGVRVARDATLLEGDGQEGVDGLPRRTLGERMGPYACFACVLLCGPEVTKVVRSLDARVESESVLRLREPMRVVWAVSALNGAEGRVLRVAGKETEDVKDWLRDALSGLGDAVGRDAYAKAFV</sequence>
<proteinExistence type="predicted"/>
<protein>
    <submittedName>
        <fullName evidence="1">UreD-domain-containing protein</fullName>
    </submittedName>
</protein>
<dbReference type="Proteomes" id="UP000814128">
    <property type="component" value="Unassembled WGS sequence"/>
</dbReference>
<dbReference type="EMBL" id="MU273503">
    <property type="protein sequence ID" value="KAI0034266.1"/>
    <property type="molecule type" value="Genomic_DNA"/>
</dbReference>
<reference evidence="1" key="2">
    <citation type="journal article" date="2022" name="New Phytol.">
        <title>Evolutionary transition to the ectomycorrhizal habit in the genomes of a hyperdiverse lineage of mushroom-forming fungi.</title>
        <authorList>
            <person name="Looney B."/>
            <person name="Miyauchi S."/>
            <person name="Morin E."/>
            <person name="Drula E."/>
            <person name="Courty P.E."/>
            <person name="Kohler A."/>
            <person name="Kuo A."/>
            <person name="LaButti K."/>
            <person name="Pangilinan J."/>
            <person name="Lipzen A."/>
            <person name="Riley R."/>
            <person name="Andreopoulos W."/>
            <person name="He G."/>
            <person name="Johnson J."/>
            <person name="Nolan M."/>
            <person name="Tritt A."/>
            <person name="Barry K.W."/>
            <person name="Grigoriev I.V."/>
            <person name="Nagy L.G."/>
            <person name="Hibbett D."/>
            <person name="Henrissat B."/>
            <person name="Matheny P.B."/>
            <person name="Labbe J."/>
            <person name="Martin F.M."/>
        </authorList>
    </citation>
    <scope>NUCLEOTIDE SEQUENCE</scope>
    <source>
        <strain evidence="1">EC-137</strain>
    </source>
</reference>
<keyword evidence="2" id="KW-1185">Reference proteome</keyword>